<dbReference type="STRING" id="692370.A6F68_02303"/>
<dbReference type="PROSITE" id="PS51186">
    <property type="entry name" value="GNAT"/>
    <property type="match status" value="1"/>
</dbReference>
<dbReference type="PANTHER" id="PTHR43072">
    <property type="entry name" value="N-ACETYLTRANSFERASE"/>
    <property type="match status" value="1"/>
</dbReference>
<accession>A0A1B2AF80</accession>
<reference evidence="2 3" key="1">
    <citation type="submission" date="2016-07" db="EMBL/GenBank/DDBJ databases">
        <title>Complete genome sequence of Altererythrobacter dongtanensis KCTC 22672, a type strain with esterase isolated from tidal flat.</title>
        <authorList>
            <person name="Cheng H."/>
            <person name="Wu Y.-H."/>
            <person name="Zhou P."/>
            <person name="Huo Y.-Y."/>
            <person name="Wang C.-S."/>
            <person name="Xu X.-W."/>
        </authorList>
    </citation>
    <scope>NUCLEOTIDE SEQUENCE [LARGE SCALE GENOMIC DNA]</scope>
    <source>
        <strain evidence="2 3">KCTC 22672</strain>
    </source>
</reference>
<dbReference type="InterPro" id="IPR016181">
    <property type="entry name" value="Acyl_CoA_acyltransferase"/>
</dbReference>
<dbReference type="CDD" id="cd04301">
    <property type="entry name" value="NAT_SF"/>
    <property type="match status" value="1"/>
</dbReference>
<name>A0A1B2AF80_9SPHN</name>
<dbReference type="Gene3D" id="3.40.630.30">
    <property type="match status" value="1"/>
</dbReference>
<organism evidence="2 3">
    <name type="scientific">Tsuneonella dongtanensis</name>
    <dbReference type="NCBI Taxonomy" id="692370"/>
    <lineage>
        <taxon>Bacteria</taxon>
        <taxon>Pseudomonadati</taxon>
        <taxon>Pseudomonadota</taxon>
        <taxon>Alphaproteobacteria</taxon>
        <taxon>Sphingomonadales</taxon>
        <taxon>Erythrobacteraceae</taxon>
        <taxon>Tsuneonella</taxon>
    </lineage>
</organism>
<dbReference type="Pfam" id="PF13420">
    <property type="entry name" value="Acetyltransf_4"/>
    <property type="match status" value="1"/>
</dbReference>
<dbReference type="InterPro" id="IPR000182">
    <property type="entry name" value="GNAT_dom"/>
</dbReference>
<dbReference type="PANTHER" id="PTHR43072:SF8">
    <property type="entry name" value="ACYLTRANSFERASE FABY-RELATED"/>
    <property type="match status" value="1"/>
</dbReference>
<evidence type="ECO:0000313" key="2">
    <source>
        <dbReference type="EMBL" id="ANY20803.1"/>
    </source>
</evidence>
<dbReference type="EMBL" id="CP016591">
    <property type="protein sequence ID" value="ANY20803.1"/>
    <property type="molecule type" value="Genomic_DNA"/>
</dbReference>
<dbReference type="GO" id="GO:0016747">
    <property type="term" value="F:acyltransferase activity, transferring groups other than amino-acyl groups"/>
    <property type="evidence" value="ECO:0007669"/>
    <property type="project" value="InterPro"/>
</dbReference>
<keyword evidence="3" id="KW-1185">Reference proteome</keyword>
<sequence>MTTTAIRTATPDDAEAVAAIYAHHVLHGTASFDTEPPPVHFWTEKIGAIVSRGWPFLVAMSEGAVTGYAYASQFRDRPAYAHTCEDSIYIAPDRVGQGVGTSLLAALIDAAHHCGFEQMIAVIGGAEPASVALHMKAGFEEAGRMRGVGRKFGRTLDTLYMQRALG</sequence>
<feature type="domain" description="N-acetyltransferase" evidence="1">
    <location>
        <begin position="4"/>
        <end position="166"/>
    </location>
</feature>
<dbReference type="AlphaFoldDB" id="A0A1B2AF80"/>
<protein>
    <submittedName>
        <fullName evidence="2">N-acyltransferase YncA</fullName>
        <ecNumber evidence="2">2.3.1.-</ecNumber>
    </submittedName>
</protein>
<keyword evidence="2" id="KW-0012">Acyltransferase</keyword>
<dbReference type="EC" id="2.3.1.-" evidence="2"/>
<dbReference type="OrthoDB" id="5459937at2"/>
<dbReference type="SUPFAM" id="SSF55729">
    <property type="entry name" value="Acyl-CoA N-acyltransferases (Nat)"/>
    <property type="match status" value="1"/>
</dbReference>
<dbReference type="Proteomes" id="UP000092932">
    <property type="component" value="Chromosome"/>
</dbReference>
<evidence type="ECO:0000313" key="3">
    <source>
        <dbReference type="Proteomes" id="UP000092932"/>
    </source>
</evidence>
<proteinExistence type="predicted"/>
<evidence type="ECO:0000259" key="1">
    <source>
        <dbReference type="PROSITE" id="PS51186"/>
    </source>
</evidence>
<dbReference type="RefSeq" id="WP_067680105.1">
    <property type="nucleotide sequence ID" value="NZ_CP016591.1"/>
</dbReference>
<dbReference type="KEGG" id="ado:A6F68_02303"/>
<dbReference type="PATRIC" id="fig|692370.5.peg.2317"/>
<keyword evidence="2" id="KW-0808">Transferase</keyword>
<gene>
    <name evidence="2" type="primary">yncA</name>
    <name evidence="2" type="ORF">A6F68_02303</name>
</gene>